<keyword evidence="2" id="KW-0812">Transmembrane</keyword>
<evidence type="ECO:0000313" key="7">
    <source>
        <dbReference type="EnsemblProtists" id="EKX45570"/>
    </source>
</evidence>
<dbReference type="InterPro" id="IPR035952">
    <property type="entry name" value="Rhomboid-like_sf"/>
</dbReference>
<feature type="domain" description="Peptidase S54 rhomboid" evidence="5">
    <location>
        <begin position="144"/>
        <end position="244"/>
    </location>
</feature>
<dbReference type="SUPFAM" id="SSF144091">
    <property type="entry name" value="Rhomboid-like"/>
    <property type="match status" value="1"/>
</dbReference>
<proteinExistence type="predicted"/>
<dbReference type="RefSeq" id="XP_005832550.1">
    <property type="nucleotide sequence ID" value="XM_005832493.1"/>
</dbReference>
<evidence type="ECO:0000256" key="2">
    <source>
        <dbReference type="ARBA" id="ARBA00022692"/>
    </source>
</evidence>
<evidence type="ECO:0000313" key="6">
    <source>
        <dbReference type="EMBL" id="EKX45570.1"/>
    </source>
</evidence>
<dbReference type="GO" id="GO:0004252">
    <property type="term" value="F:serine-type endopeptidase activity"/>
    <property type="evidence" value="ECO:0007669"/>
    <property type="project" value="InterPro"/>
</dbReference>
<evidence type="ECO:0000256" key="3">
    <source>
        <dbReference type="ARBA" id="ARBA00022989"/>
    </source>
</evidence>
<reference evidence="7" key="3">
    <citation type="submission" date="2015-06" db="UniProtKB">
        <authorList>
            <consortium name="EnsemblProtists"/>
        </authorList>
    </citation>
    <scope>IDENTIFICATION</scope>
</reference>
<keyword evidence="3" id="KW-1133">Transmembrane helix</keyword>
<organism evidence="6">
    <name type="scientific">Guillardia theta (strain CCMP2712)</name>
    <name type="common">Cryptophyte</name>
    <dbReference type="NCBI Taxonomy" id="905079"/>
    <lineage>
        <taxon>Eukaryota</taxon>
        <taxon>Cryptophyceae</taxon>
        <taxon>Pyrenomonadales</taxon>
        <taxon>Geminigeraceae</taxon>
        <taxon>Guillardia</taxon>
    </lineage>
</organism>
<dbReference type="Pfam" id="PF01694">
    <property type="entry name" value="Rhomboid"/>
    <property type="match status" value="1"/>
</dbReference>
<sequence>MPLLPGETNASDRYRSGLAPLEDVADGVKRWAASTQRSIEQSWRDLRESVAGGGQQPQESLRMAGIPIMPHVVPFRASAMDDPRIWQSVLQSTVQTAPAVMHIGDPLKACPATLLLIAGHAYVYGQTLPYRVWGFHHRAITEYGEMYRLISPSFLHRDLLHMINDMSNFFLQGLLLEKGEGWRFLAQTMAVCVSANVLRIFSAVGKMSSMLGGLGFGGVCAALQVVSSYDASSRYRLMFELPGKRRRARKSQFSLAHGYGELERMQRQIVASDFDLQICGILSGLGWVWIPRMFPTLRR</sequence>
<reference evidence="8" key="2">
    <citation type="submission" date="2012-11" db="EMBL/GenBank/DDBJ databases">
        <authorList>
            <person name="Kuo A."/>
            <person name="Curtis B.A."/>
            <person name="Tanifuji G."/>
            <person name="Burki F."/>
            <person name="Gruber A."/>
            <person name="Irimia M."/>
            <person name="Maruyama S."/>
            <person name="Arias M.C."/>
            <person name="Ball S.G."/>
            <person name="Gile G.H."/>
            <person name="Hirakawa Y."/>
            <person name="Hopkins J.F."/>
            <person name="Rensing S.A."/>
            <person name="Schmutz J."/>
            <person name="Symeonidi A."/>
            <person name="Elias M."/>
            <person name="Eveleigh R.J."/>
            <person name="Herman E.K."/>
            <person name="Klute M.J."/>
            <person name="Nakayama T."/>
            <person name="Obornik M."/>
            <person name="Reyes-Prieto A."/>
            <person name="Armbrust E.V."/>
            <person name="Aves S.J."/>
            <person name="Beiko R.G."/>
            <person name="Coutinho P."/>
            <person name="Dacks J.B."/>
            <person name="Durnford D.G."/>
            <person name="Fast N.M."/>
            <person name="Green B.R."/>
            <person name="Grisdale C."/>
            <person name="Hempe F."/>
            <person name="Henrissat B."/>
            <person name="Hoppner M.P."/>
            <person name="Ishida K.-I."/>
            <person name="Kim E."/>
            <person name="Koreny L."/>
            <person name="Kroth P.G."/>
            <person name="Liu Y."/>
            <person name="Malik S.-B."/>
            <person name="Maier U.G."/>
            <person name="McRose D."/>
            <person name="Mock T."/>
            <person name="Neilson J.A."/>
            <person name="Onodera N.T."/>
            <person name="Poole A.M."/>
            <person name="Pritham E.J."/>
            <person name="Richards T.A."/>
            <person name="Rocap G."/>
            <person name="Roy S.W."/>
            <person name="Sarai C."/>
            <person name="Schaack S."/>
            <person name="Shirato S."/>
            <person name="Slamovits C.H."/>
            <person name="Spencer D.F."/>
            <person name="Suzuki S."/>
            <person name="Worden A.Z."/>
            <person name="Zauner S."/>
            <person name="Barry K."/>
            <person name="Bell C."/>
            <person name="Bharti A.K."/>
            <person name="Crow J.A."/>
            <person name="Grimwood J."/>
            <person name="Kramer R."/>
            <person name="Lindquist E."/>
            <person name="Lucas S."/>
            <person name="Salamov A."/>
            <person name="McFadden G.I."/>
            <person name="Lane C.E."/>
            <person name="Keeling P.J."/>
            <person name="Gray M.W."/>
            <person name="Grigoriev I.V."/>
            <person name="Archibald J.M."/>
        </authorList>
    </citation>
    <scope>NUCLEOTIDE SEQUENCE</scope>
    <source>
        <strain evidence="8">CCMP2712</strain>
    </source>
</reference>
<reference evidence="6 8" key="1">
    <citation type="journal article" date="2012" name="Nature">
        <title>Algal genomes reveal evolutionary mosaicism and the fate of nucleomorphs.</title>
        <authorList>
            <consortium name="DOE Joint Genome Institute"/>
            <person name="Curtis B.A."/>
            <person name="Tanifuji G."/>
            <person name="Burki F."/>
            <person name="Gruber A."/>
            <person name="Irimia M."/>
            <person name="Maruyama S."/>
            <person name="Arias M.C."/>
            <person name="Ball S.G."/>
            <person name="Gile G.H."/>
            <person name="Hirakawa Y."/>
            <person name="Hopkins J.F."/>
            <person name="Kuo A."/>
            <person name="Rensing S.A."/>
            <person name="Schmutz J."/>
            <person name="Symeonidi A."/>
            <person name="Elias M."/>
            <person name="Eveleigh R.J."/>
            <person name="Herman E.K."/>
            <person name="Klute M.J."/>
            <person name="Nakayama T."/>
            <person name="Obornik M."/>
            <person name="Reyes-Prieto A."/>
            <person name="Armbrust E.V."/>
            <person name="Aves S.J."/>
            <person name="Beiko R.G."/>
            <person name="Coutinho P."/>
            <person name="Dacks J.B."/>
            <person name="Durnford D.G."/>
            <person name="Fast N.M."/>
            <person name="Green B.R."/>
            <person name="Grisdale C.J."/>
            <person name="Hempel F."/>
            <person name="Henrissat B."/>
            <person name="Hoppner M.P."/>
            <person name="Ishida K."/>
            <person name="Kim E."/>
            <person name="Koreny L."/>
            <person name="Kroth P.G."/>
            <person name="Liu Y."/>
            <person name="Malik S.B."/>
            <person name="Maier U.G."/>
            <person name="McRose D."/>
            <person name="Mock T."/>
            <person name="Neilson J.A."/>
            <person name="Onodera N.T."/>
            <person name="Poole A.M."/>
            <person name="Pritham E.J."/>
            <person name="Richards T.A."/>
            <person name="Rocap G."/>
            <person name="Roy S.W."/>
            <person name="Sarai C."/>
            <person name="Schaack S."/>
            <person name="Shirato S."/>
            <person name="Slamovits C.H."/>
            <person name="Spencer D.F."/>
            <person name="Suzuki S."/>
            <person name="Worden A.Z."/>
            <person name="Zauner S."/>
            <person name="Barry K."/>
            <person name="Bell C."/>
            <person name="Bharti A.K."/>
            <person name="Crow J.A."/>
            <person name="Grimwood J."/>
            <person name="Kramer R."/>
            <person name="Lindquist E."/>
            <person name="Lucas S."/>
            <person name="Salamov A."/>
            <person name="McFadden G.I."/>
            <person name="Lane C.E."/>
            <person name="Keeling P.J."/>
            <person name="Gray M.W."/>
            <person name="Grigoriev I.V."/>
            <person name="Archibald J.M."/>
        </authorList>
    </citation>
    <scope>NUCLEOTIDE SEQUENCE</scope>
    <source>
        <strain evidence="6 8">CCMP2712</strain>
    </source>
</reference>
<keyword evidence="4" id="KW-0472">Membrane</keyword>
<name>L1JBU9_GUITC</name>
<dbReference type="EMBL" id="JH992998">
    <property type="protein sequence ID" value="EKX45570.1"/>
    <property type="molecule type" value="Genomic_DNA"/>
</dbReference>
<evidence type="ECO:0000256" key="4">
    <source>
        <dbReference type="ARBA" id="ARBA00023136"/>
    </source>
</evidence>
<accession>L1JBU9</accession>
<dbReference type="EnsemblProtists" id="EKX45570">
    <property type="protein sequence ID" value="EKX45570"/>
    <property type="gene ID" value="GUITHDRAFT_108443"/>
</dbReference>
<dbReference type="GeneID" id="17302337"/>
<evidence type="ECO:0000313" key="8">
    <source>
        <dbReference type="Proteomes" id="UP000011087"/>
    </source>
</evidence>
<dbReference type="AlphaFoldDB" id="L1JBU9"/>
<dbReference type="HOGENOM" id="CLU_932055_0_0_1"/>
<dbReference type="GO" id="GO:0016020">
    <property type="term" value="C:membrane"/>
    <property type="evidence" value="ECO:0007669"/>
    <property type="project" value="UniProtKB-SubCell"/>
</dbReference>
<dbReference type="Proteomes" id="UP000011087">
    <property type="component" value="Unassembled WGS sequence"/>
</dbReference>
<dbReference type="PaxDb" id="55529-EKX45570"/>
<evidence type="ECO:0000259" key="5">
    <source>
        <dbReference type="Pfam" id="PF01694"/>
    </source>
</evidence>
<keyword evidence="8" id="KW-1185">Reference proteome</keyword>
<dbReference type="Gene3D" id="1.20.1540.10">
    <property type="entry name" value="Rhomboid-like"/>
    <property type="match status" value="1"/>
</dbReference>
<dbReference type="InterPro" id="IPR022764">
    <property type="entry name" value="Peptidase_S54_rhomboid_dom"/>
</dbReference>
<evidence type="ECO:0000256" key="1">
    <source>
        <dbReference type="ARBA" id="ARBA00004141"/>
    </source>
</evidence>
<gene>
    <name evidence="6" type="ORF">GUITHDRAFT_108443</name>
</gene>
<comment type="subcellular location">
    <subcellularLocation>
        <location evidence="1">Membrane</location>
        <topology evidence="1">Multi-pass membrane protein</topology>
    </subcellularLocation>
</comment>
<protein>
    <recommendedName>
        <fullName evidence="5">Peptidase S54 rhomboid domain-containing protein</fullName>
    </recommendedName>
</protein>
<dbReference type="KEGG" id="gtt:GUITHDRAFT_108443"/>